<dbReference type="Proteomes" id="UP000262699">
    <property type="component" value="Unassembled WGS sequence"/>
</dbReference>
<reference evidence="4 5" key="1">
    <citation type="journal article" date="2018" name="Nat. Biotechnol.">
        <title>A standardized bacterial taxonomy based on genome phylogeny substantially revises the tree of life.</title>
        <authorList>
            <person name="Parks D.H."/>
            <person name="Chuvochina M."/>
            <person name="Waite D.W."/>
            <person name="Rinke C."/>
            <person name="Skarshewski A."/>
            <person name="Chaumeil P.A."/>
            <person name="Hugenholtz P."/>
        </authorList>
    </citation>
    <scope>NUCLEOTIDE SEQUENCE [LARGE SCALE GENOMIC DNA]</scope>
    <source>
        <strain evidence="4">UBA9015</strain>
    </source>
</reference>
<protein>
    <submittedName>
        <fullName evidence="4">Polysaccharide biosynthesis protein</fullName>
    </submittedName>
</protein>
<dbReference type="InterPro" id="IPR003869">
    <property type="entry name" value="Polysac_CapD-like"/>
</dbReference>
<evidence type="ECO:0000256" key="2">
    <source>
        <dbReference type="SAM" id="Phobius"/>
    </source>
</evidence>
<dbReference type="PANTHER" id="PTHR43318">
    <property type="entry name" value="UDP-N-ACETYLGLUCOSAMINE 4,6-DEHYDRATASE"/>
    <property type="match status" value="1"/>
</dbReference>
<evidence type="ECO:0000313" key="5">
    <source>
        <dbReference type="Proteomes" id="UP000262699"/>
    </source>
</evidence>
<dbReference type="CDD" id="cd05237">
    <property type="entry name" value="UDP_invert_4-6DH_SDR_e"/>
    <property type="match status" value="1"/>
</dbReference>
<dbReference type="Pfam" id="PF02719">
    <property type="entry name" value="Polysacc_synt_2"/>
    <property type="match status" value="1"/>
</dbReference>
<evidence type="ECO:0000259" key="3">
    <source>
        <dbReference type="Pfam" id="PF02719"/>
    </source>
</evidence>
<accession>A0A3D0W9K9</accession>
<evidence type="ECO:0000313" key="4">
    <source>
        <dbReference type="EMBL" id="HCB75229.1"/>
    </source>
</evidence>
<name>A0A3D0W9K9_9SPHN</name>
<dbReference type="SUPFAM" id="SSF51735">
    <property type="entry name" value="NAD(P)-binding Rossmann-fold domains"/>
    <property type="match status" value="2"/>
</dbReference>
<gene>
    <name evidence="4" type="ORF">DEP91_03525</name>
</gene>
<dbReference type="PANTHER" id="PTHR43318:SF1">
    <property type="entry name" value="POLYSACCHARIDE BIOSYNTHESIS PROTEIN EPSC-RELATED"/>
    <property type="match status" value="1"/>
</dbReference>
<evidence type="ECO:0000256" key="1">
    <source>
        <dbReference type="ARBA" id="ARBA00007430"/>
    </source>
</evidence>
<keyword evidence="2" id="KW-0472">Membrane</keyword>
<feature type="transmembrane region" description="Helical" evidence="2">
    <location>
        <begin position="50"/>
        <end position="74"/>
    </location>
</feature>
<feature type="domain" description="Polysaccharide biosynthesis protein CapD-like" evidence="3">
    <location>
        <begin position="288"/>
        <end position="583"/>
    </location>
</feature>
<dbReference type="InterPro" id="IPR036291">
    <property type="entry name" value="NAD(P)-bd_dom_sf"/>
</dbReference>
<feature type="transmembrane region" description="Helical" evidence="2">
    <location>
        <begin position="19"/>
        <end position="38"/>
    </location>
</feature>
<keyword evidence="2" id="KW-0812">Transmembrane</keyword>
<comment type="similarity">
    <text evidence="1">Belongs to the polysaccharide synthase family.</text>
</comment>
<dbReference type="InterPro" id="IPR051203">
    <property type="entry name" value="Polysaccharide_Synthase-Rel"/>
</dbReference>
<dbReference type="EMBL" id="DOYJ01000105">
    <property type="protein sequence ID" value="HCB75229.1"/>
    <property type="molecule type" value="Genomic_DNA"/>
</dbReference>
<keyword evidence="2" id="KW-1133">Transmembrane helix</keyword>
<comment type="caution">
    <text evidence="4">The sequence shown here is derived from an EMBL/GenBank/DDBJ whole genome shotgun (WGS) entry which is preliminary data.</text>
</comment>
<proteinExistence type="inferred from homology"/>
<organism evidence="4 5">
    <name type="scientific">Sphingomonas bacterium</name>
    <dbReference type="NCBI Taxonomy" id="1895847"/>
    <lineage>
        <taxon>Bacteria</taxon>
        <taxon>Pseudomonadati</taxon>
        <taxon>Pseudomonadota</taxon>
        <taxon>Alphaproteobacteria</taxon>
        <taxon>Sphingomonadales</taxon>
        <taxon>Sphingomonadaceae</taxon>
        <taxon>Sphingomonas</taxon>
    </lineage>
</organism>
<dbReference type="AlphaFoldDB" id="A0A3D0W9K9"/>
<dbReference type="Pfam" id="PF13727">
    <property type="entry name" value="CoA_binding_3"/>
    <property type="match status" value="1"/>
</dbReference>
<sequence>MVSVAQLIISLPRWAKRTLLIGVDVGLCIFAVWIAYFLRLSIWTPLYGDPFWAVAGALAFALPVFFALGVYRPIFRHADSTGVNQILRASLVYALIYFAVFTVWSVPGVPRTVGIIQPVLLFVFMVMVRIGARHLLGELLDRGDGRVLQRVLIYGAGVSGRQLAAALSSRREMKVVGFLDDNRGLQGATIAGFSVHSPDKVVELVSKLAIDEVFLAIPSATQQRRNEILGKLRSLHVRIRTLPDIIDLALGDLPNDGITNLDINDLLGRDVVTPDTDAMNAHLRGRTILVTGAGGSIGSELCRQILSAAPGKLLLLDNSEYALYAIHRELELALASRPVDNGTGRTQLVALLGSVQDEQRVDEIIACWRPTHVYHAAAYKHVPLVEHNPIQGVANNVFGTQTVARLCIRHEVSHFVLVSTDKAVRPTNVMGATKRLAEMVLQALASEKSSTRLSMVRFGNVLGSSGSVVPLFRQQILNGGPITITDERITRFFMTIPEAAQLVIQAGTMASGGDVFVLDMGEPVKIVDLARNMIELSGLTVRDASNPFGDIELQFIGLRPGEKLYEELLIEDAPMVTAHPRIRKAVESFLPAPLLHERLREIRRAMDAGNPGAVRQILCDTVAEYKPSAELVDNIYVEQRSLVAVGALR</sequence>
<dbReference type="Gene3D" id="3.40.50.720">
    <property type="entry name" value="NAD(P)-binding Rossmann-like Domain"/>
    <property type="match status" value="2"/>
</dbReference>
<feature type="transmembrane region" description="Helical" evidence="2">
    <location>
        <begin position="86"/>
        <end position="106"/>
    </location>
</feature>